<dbReference type="PANTHER" id="PTHR43791:SF57">
    <property type="entry name" value="MAJOR FACILITATOR SUPERFAMILY (MFS) PROFILE DOMAIN-CONTAINING PROTEIN"/>
    <property type="match status" value="1"/>
</dbReference>
<evidence type="ECO:0000256" key="3">
    <source>
        <dbReference type="ARBA" id="ARBA00022692"/>
    </source>
</evidence>
<dbReference type="STRING" id="1168221.R7YMY2"/>
<dbReference type="GeneID" id="19899692"/>
<dbReference type="OMA" id="MGATIDT"/>
<gene>
    <name evidence="7" type="ORF">W97_02381</name>
</gene>
<feature type="transmembrane region" description="Helical" evidence="6">
    <location>
        <begin position="41"/>
        <end position="58"/>
    </location>
</feature>
<dbReference type="eggNOG" id="KOG2533">
    <property type="taxonomic scope" value="Eukaryota"/>
</dbReference>
<keyword evidence="3 6" id="KW-0812">Transmembrane</keyword>
<evidence type="ECO:0000256" key="2">
    <source>
        <dbReference type="ARBA" id="ARBA00022448"/>
    </source>
</evidence>
<evidence type="ECO:0008006" key="9">
    <source>
        <dbReference type="Google" id="ProtNLM"/>
    </source>
</evidence>
<dbReference type="InterPro" id="IPR036259">
    <property type="entry name" value="MFS_trans_sf"/>
</dbReference>
<accession>R7YMY2</accession>
<protein>
    <recommendedName>
        <fullName evidence="9">Major facilitator superfamily (MFS) profile domain-containing protein</fullName>
    </recommendedName>
</protein>
<dbReference type="GO" id="GO:0016020">
    <property type="term" value="C:membrane"/>
    <property type="evidence" value="ECO:0007669"/>
    <property type="project" value="UniProtKB-SubCell"/>
</dbReference>
<evidence type="ECO:0000256" key="6">
    <source>
        <dbReference type="SAM" id="Phobius"/>
    </source>
</evidence>
<name>R7YMY2_CONA1</name>
<dbReference type="AlphaFoldDB" id="R7YMY2"/>
<keyword evidence="2" id="KW-0813">Transport</keyword>
<keyword evidence="5 6" id="KW-0472">Membrane</keyword>
<evidence type="ECO:0000313" key="8">
    <source>
        <dbReference type="Proteomes" id="UP000016924"/>
    </source>
</evidence>
<dbReference type="PANTHER" id="PTHR43791">
    <property type="entry name" value="PERMEASE-RELATED"/>
    <property type="match status" value="1"/>
</dbReference>
<comment type="subcellular location">
    <subcellularLocation>
        <location evidence="1">Membrane</location>
        <topology evidence="1">Multi-pass membrane protein</topology>
    </subcellularLocation>
</comment>
<reference evidence="8" key="1">
    <citation type="submission" date="2012-06" db="EMBL/GenBank/DDBJ databases">
        <title>The genome sequence of Coniosporium apollinis CBS 100218.</title>
        <authorList>
            <consortium name="The Broad Institute Genome Sequencing Platform"/>
            <person name="Cuomo C."/>
            <person name="Gorbushina A."/>
            <person name="Noack S."/>
            <person name="Walker B."/>
            <person name="Young S.K."/>
            <person name="Zeng Q."/>
            <person name="Gargeya S."/>
            <person name="Fitzgerald M."/>
            <person name="Haas B."/>
            <person name="Abouelleil A."/>
            <person name="Alvarado L."/>
            <person name="Arachchi H.M."/>
            <person name="Berlin A.M."/>
            <person name="Chapman S.B."/>
            <person name="Goldberg J."/>
            <person name="Griggs A."/>
            <person name="Gujja S."/>
            <person name="Hansen M."/>
            <person name="Howarth C."/>
            <person name="Imamovic A."/>
            <person name="Larimer J."/>
            <person name="McCowan C."/>
            <person name="Montmayeur A."/>
            <person name="Murphy C."/>
            <person name="Neiman D."/>
            <person name="Pearson M."/>
            <person name="Priest M."/>
            <person name="Roberts A."/>
            <person name="Saif S."/>
            <person name="Shea T."/>
            <person name="Sisk P."/>
            <person name="Sykes S."/>
            <person name="Wortman J."/>
            <person name="Nusbaum C."/>
            <person name="Birren B."/>
        </authorList>
    </citation>
    <scope>NUCLEOTIDE SEQUENCE [LARGE SCALE GENOMIC DNA]</scope>
    <source>
        <strain evidence="8">CBS 100218</strain>
    </source>
</reference>
<dbReference type="HOGENOM" id="CLU_2346597_0_0_1"/>
<evidence type="ECO:0000256" key="5">
    <source>
        <dbReference type="ARBA" id="ARBA00023136"/>
    </source>
</evidence>
<sequence length="97" mass="10979">MAQADAIEYEKRKNIDMLESLSDSDSLGFDEKATKRLVRKIDWVLLPFLALLFLLSFLDRTNIGNARLAGIEKDLGIKGLDYKIALQSRIPRTLLAL</sequence>
<dbReference type="RefSeq" id="XP_007778471.1">
    <property type="nucleotide sequence ID" value="XM_007780281.1"/>
</dbReference>
<keyword evidence="8" id="KW-1185">Reference proteome</keyword>
<dbReference type="OrthoDB" id="2985014at2759"/>
<dbReference type="EMBL" id="JH767562">
    <property type="protein sequence ID" value="EON63154.1"/>
    <property type="molecule type" value="Genomic_DNA"/>
</dbReference>
<keyword evidence="4 6" id="KW-1133">Transmembrane helix</keyword>
<evidence type="ECO:0000313" key="7">
    <source>
        <dbReference type="EMBL" id="EON63154.1"/>
    </source>
</evidence>
<dbReference type="SUPFAM" id="SSF103473">
    <property type="entry name" value="MFS general substrate transporter"/>
    <property type="match status" value="1"/>
</dbReference>
<proteinExistence type="predicted"/>
<evidence type="ECO:0000256" key="4">
    <source>
        <dbReference type="ARBA" id="ARBA00022989"/>
    </source>
</evidence>
<dbReference type="GO" id="GO:0022857">
    <property type="term" value="F:transmembrane transporter activity"/>
    <property type="evidence" value="ECO:0007669"/>
    <property type="project" value="TreeGrafter"/>
</dbReference>
<dbReference type="Proteomes" id="UP000016924">
    <property type="component" value="Unassembled WGS sequence"/>
</dbReference>
<organism evidence="7 8">
    <name type="scientific">Coniosporium apollinis (strain CBS 100218)</name>
    <name type="common">Rock-inhabiting black yeast</name>
    <dbReference type="NCBI Taxonomy" id="1168221"/>
    <lineage>
        <taxon>Eukaryota</taxon>
        <taxon>Fungi</taxon>
        <taxon>Dikarya</taxon>
        <taxon>Ascomycota</taxon>
        <taxon>Pezizomycotina</taxon>
        <taxon>Dothideomycetes</taxon>
        <taxon>Dothideomycetes incertae sedis</taxon>
        <taxon>Coniosporium</taxon>
    </lineage>
</organism>
<evidence type="ECO:0000256" key="1">
    <source>
        <dbReference type="ARBA" id="ARBA00004141"/>
    </source>
</evidence>